<keyword evidence="3" id="KW-1185">Reference proteome</keyword>
<sequence>MMTYEENDINVEEVEYVDVDEKQPEDVDVSEEQPEGAEDISEELESILVGDGNYNSACRASNRGKGIGVLYQHRGAVKTYNGRIIDCDDSGYIVRYCSDASKGKPFKYSRFYFYNEKYFRTHKINHSHAYAFIDIGITNNKNVFSYYGKREGTESSGTHNGVFDFFNYVDPKTGEVVSSSSFSTFLSFTKHPDAIANIVYYHYVQKYIPKAHKTVLNYVKTSASDIKHYGKISSK</sequence>
<feature type="compositionally biased region" description="Acidic residues" evidence="1">
    <location>
        <begin position="1"/>
        <end position="18"/>
    </location>
</feature>
<gene>
    <name evidence="2" type="ORF">ACJDU8_16640</name>
</gene>
<protein>
    <submittedName>
        <fullName evidence="2">Uncharacterized protein</fullName>
    </submittedName>
</protein>
<evidence type="ECO:0000313" key="2">
    <source>
        <dbReference type="EMBL" id="MFL0197173.1"/>
    </source>
</evidence>
<accession>A0ABW8SN60</accession>
<feature type="compositionally biased region" description="Acidic residues" evidence="1">
    <location>
        <begin position="26"/>
        <end position="38"/>
    </location>
</feature>
<evidence type="ECO:0000256" key="1">
    <source>
        <dbReference type="SAM" id="MobiDB-lite"/>
    </source>
</evidence>
<proteinExistence type="predicted"/>
<evidence type="ECO:0000313" key="3">
    <source>
        <dbReference type="Proteomes" id="UP001623660"/>
    </source>
</evidence>
<name>A0ABW8SN60_9CLOT</name>
<reference evidence="2 3" key="1">
    <citation type="submission" date="2024-11" db="EMBL/GenBank/DDBJ databases">
        <authorList>
            <person name="Heng Y.C."/>
            <person name="Lim A.C.H."/>
            <person name="Lee J.K.Y."/>
            <person name="Kittelmann S."/>
        </authorList>
    </citation>
    <scope>NUCLEOTIDE SEQUENCE [LARGE SCALE GENOMIC DNA]</scope>
    <source>
        <strain evidence="2 3">WILCCON 0269</strain>
    </source>
</reference>
<feature type="region of interest" description="Disordered" evidence="1">
    <location>
        <begin position="1"/>
        <end position="38"/>
    </location>
</feature>
<dbReference type="Proteomes" id="UP001623660">
    <property type="component" value="Unassembled WGS sequence"/>
</dbReference>
<comment type="caution">
    <text evidence="2">The sequence shown here is derived from an EMBL/GenBank/DDBJ whole genome shotgun (WGS) entry which is preliminary data.</text>
</comment>
<organism evidence="2 3">
    <name type="scientific">Candidatus Clostridium eludens</name>
    <dbReference type="NCBI Taxonomy" id="3381663"/>
    <lineage>
        <taxon>Bacteria</taxon>
        <taxon>Bacillati</taxon>
        <taxon>Bacillota</taxon>
        <taxon>Clostridia</taxon>
        <taxon>Eubacteriales</taxon>
        <taxon>Clostridiaceae</taxon>
        <taxon>Clostridium</taxon>
    </lineage>
</organism>
<dbReference type="EMBL" id="JBJHZX010000026">
    <property type="protein sequence ID" value="MFL0197173.1"/>
    <property type="molecule type" value="Genomic_DNA"/>
</dbReference>
<dbReference type="RefSeq" id="WP_406793277.1">
    <property type="nucleotide sequence ID" value="NZ_JBJHZX010000026.1"/>
</dbReference>